<name>A0A518XJ23_9GAMM</name>
<keyword evidence="8" id="KW-0614">Plasmid</keyword>
<comment type="catalytic activity">
    <reaction evidence="5">
        <text>L,L-cystathionine + H2O = L-homocysteine + pyruvate + NH4(+)</text>
        <dbReference type="Rhea" id="RHEA:13965"/>
        <dbReference type="ChEBI" id="CHEBI:15361"/>
        <dbReference type="ChEBI" id="CHEBI:15377"/>
        <dbReference type="ChEBI" id="CHEBI:28938"/>
        <dbReference type="ChEBI" id="CHEBI:58161"/>
        <dbReference type="ChEBI" id="CHEBI:58199"/>
    </reaction>
</comment>
<dbReference type="GO" id="GO:0047804">
    <property type="term" value="F:cysteine-S-conjugate beta-lyase activity"/>
    <property type="evidence" value="ECO:0007669"/>
    <property type="project" value="InterPro"/>
</dbReference>
<dbReference type="OrthoDB" id="9805807at2"/>
<dbReference type="Pfam" id="PF01053">
    <property type="entry name" value="Cys_Met_Meta_PP"/>
    <property type="match status" value="1"/>
</dbReference>
<dbReference type="Gene3D" id="3.40.640.10">
    <property type="entry name" value="Type I PLP-dependent aspartate aminotransferase-like (Major domain)"/>
    <property type="match status" value="1"/>
</dbReference>
<proteinExistence type="inferred from homology"/>
<geneLocation type="plasmid" evidence="8 9">
    <name>unnamed1</name>
</geneLocation>
<evidence type="ECO:0000256" key="5">
    <source>
        <dbReference type="ARBA" id="ARBA00047517"/>
    </source>
</evidence>
<evidence type="ECO:0000313" key="8">
    <source>
        <dbReference type="EMBL" id="QDY44182.1"/>
    </source>
</evidence>
<reference evidence="8 9" key="1">
    <citation type="submission" date="2018-10" db="EMBL/GenBank/DDBJ databases">
        <title>Genome Sequencing of Pantoea dispersa DSM 32899.</title>
        <authorList>
            <person name="Nawrath M."/>
            <person name="Ottenheim C."/>
            <person name="Wilm A."/>
            <person name="Zimmermann W."/>
            <person name="Wu J.C."/>
        </authorList>
    </citation>
    <scope>NUCLEOTIDE SEQUENCE [LARGE SCALE GENOMIC DNA]</scope>
    <source>
        <strain evidence="8 9">DSM 32899</strain>
        <plasmid evidence="8 9">unnamed1</plasmid>
    </source>
</reference>
<dbReference type="InterPro" id="IPR015421">
    <property type="entry name" value="PyrdxlP-dep_Trfase_major"/>
</dbReference>
<dbReference type="Gene3D" id="3.90.1150.10">
    <property type="entry name" value="Aspartate Aminotransferase, domain 1"/>
    <property type="match status" value="1"/>
</dbReference>
<dbReference type="EMBL" id="CP032703">
    <property type="protein sequence ID" value="QDY44182.1"/>
    <property type="molecule type" value="Genomic_DNA"/>
</dbReference>
<evidence type="ECO:0000256" key="2">
    <source>
        <dbReference type="ARBA" id="ARBA00009077"/>
    </source>
</evidence>
<keyword evidence="8" id="KW-0808">Transferase</keyword>
<evidence type="ECO:0000256" key="1">
    <source>
        <dbReference type="ARBA" id="ARBA00001933"/>
    </source>
</evidence>
<dbReference type="PANTHER" id="PTHR43500">
    <property type="entry name" value="CYSTATHIONINE BETA-LYASE-RELATED"/>
    <property type="match status" value="1"/>
</dbReference>
<accession>A0A518XJ23</accession>
<feature type="modified residue" description="N6-(pyridoxal phosphate)lysine" evidence="6">
    <location>
        <position position="205"/>
    </location>
</feature>
<dbReference type="InterPro" id="IPR015424">
    <property type="entry name" value="PyrdxlP-dep_Trfase"/>
</dbReference>
<comment type="similarity">
    <text evidence="2 7">Belongs to the trans-sulfuration enzymes family.</text>
</comment>
<dbReference type="FunFam" id="3.40.640.10:FF:000046">
    <property type="entry name" value="Cystathionine gamma-lyase"/>
    <property type="match status" value="1"/>
</dbReference>
<dbReference type="Proteomes" id="UP000319411">
    <property type="component" value="Plasmid unnamed1"/>
</dbReference>
<dbReference type="KEGG" id="pdis:D8B20_19960"/>
<dbReference type="GO" id="GO:0019450">
    <property type="term" value="P:L-cysteine catabolic process to pyruvate"/>
    <property type="evidence" value="ECO:0007669"/>
    <property type="project" value="TreeGrafter"/>
</dbReference>
<dbReference type="GO" id="GO:0030170">
    <property type="term" value="F:pyridoxal phosphate binding"/>
    <property type="evidence" value="ECO:0007669"/>
    <property type="project" value="InterPro"/>
</dbReference>
<protein>
    <submittedName>
        <fullName evidence="8">PLP-dependent transferase</fullName>
    </submittedName>
</protein>
<dbReference type="PANTHER" id="PTHR43500:SF1">
    <property type="entry name" value="CYSTATHIONINE BETA-LYASE-RELATED"/>
    <property type="match status" value="1"/>
</dbReference>
<evidence type="ECO:0000256" key="6">
    <source>
        <dbReference type="PIRSR" id="PIRSR001434-2"/>
    </source>
</evidence>
<dbReference type="AlphaFoldDB" id="A0A518XJ23"/>
<keyword evidence="9" id="KW-1185">Reference proteome</keyword>
<evidence type="ECO:0000256" key="4">
    <source>
        <dbReference type="ARBA" id="ARBA00023239"/>
    </source>
</evidence>
<sequence length="385" mass="43242">MSFNQKVITVQKNNGADLFKSLATPVYRGSTIVFDDFDSFEERKKRQPDGFSYGITGSPTHRQLENLISDLEGSQNTVVLPSGQAALVLVLMSTLKGGDHVIVPDSCYGPLREFLTQHLEKLSIDITFCPPRNTTFIEQSIRENTRLILMESPCSLTMEVQDIEKVAEIARRHNLLTAIDNSWGGPLLSRPFRFGVDYVVEAVSKMMNGHSDVLLGSISSADDGHHAKLRSLQDIMGMYVSPDDCFLAIRGLETYSLRQEKQSRSSEVISRWLEKHPAIASVYHPGLESSEDYRLYKKYFKGFGSVFSFTLKDEKRLGEFFDSLTRFRIGASYGGTKSLIAYYSPESLSSRIYHEGTCSLIRLSIGLEESQLLIDDLAYALNKII</sequence>
<dbReference type="GO" id="GO:0016740">
    <property type="term" value="F:transferase activity"/>
    <property type="evidence" value="ECO:0007669"/>
    <property type="project" value="UniProtKB-KW"/>
</dbReference>
<dbReference type="InterPro" id="IPR006233">
    <property type="entry name" value="Cys_b_lyase_bac"/>
</dbReference>
<comment type="cofactor">
    <cofactor evidence="1 7">
        <name>pyridoxal 5'-phosphate</name>
        <dbReference type="ChEBI" id="CHEBI:597326"/>
    </cofactor>
</comment>
<evidence type="ECO:0000313" key="9">
    <source>
        <dbReference type="Proteomes" id="UP000319411"/>
    </source>
</evidence>
<keyword evidence="3 6" id="KW-0663">Pyridoxal phosphate</keyword>
<dbReference type="InterPro" id="IPR015422">
    <property type="entry name" value="PyrdxlP-dep_Trfase_small"/>
</dbReference>
<dbReference type="SUPFAM" id="SSF53383">
    <property type="entry name" value="PLP-dependent transferases"/>
    <property type="match status" value="1"/>
</dbReference>
<organism evidence="8 9">
    <name type="scientific">Candidatus Pantoea soli</name>
    <dbReference type="NCBI Taxonomy" id="3098669"/>
    <lineage>
        <taxon>Bacteria</taxon>
        <taxon>Pseudomonadati</taxon>
        <taxon>Pseudomonadota</taxon>
        <taxon>Gammaproteobacteria</taxon>
        <taxon>Enterobacterales</taxon>
        <taxon>Erwiniaceae</taxon>
        <taxon>Pantoea</taxon>
    </lineage>
</organism>
<gene>
    <name evidence="8" type="ORF">D8B20_19960</name>
</gene>
<dbReference type="GO" id="GO:0019346">
    <property type="term" value="P:transsulfuration"/>
    <property type="evidence" value="ECO:0007669"/>
    <property type="project" value="InterPro"/>
</dbReference>
<evidence type="ECO:0000256" key="3">
    <source>
        <dbReference type="ARBA" id="ARBA00022898"/>
    </source>
</evidence>
<dbReference type="InterPro" id="IPR000277">
    <property type="entry name" value="Cys/Met-Metab_PyrdxlP-dep_enz"/>
</dbReference>
<evidence type="ECO:0000256" key="7">
    <source>
        <dbReference type="RuleBase" id="RU362118"/>
    </source>
</evidence>
<dbReference type="PIRSF" id="PIRSF001434">
    <property type="entry name" value="CGS"/>
    <property type="match status" value="1"/>
</dbReference>
<keyword evidence="4" id="KW-0456">Lyase</keyword>